<dbReference type="RefSeq" id="WP_142529003.1">
    <property type="nucleotide sequence ID" value="NZ_CBCSJO010000007.1"/>
</dbReference>
<dbReference type="InterPro" id="IPR021272">
    <property type="entry name" value="DUF2851"/>
</dbReference>
<evidence type="ECO:0000313" key="2">
    <source>
        <dbReference type="Proteomes" id="UP000320300"/>
    </source>
</evidence>
<dbReference type="Pfam" id="PF11013">
    <property type="entry name" value="DUF2851"/>
    <property type="match status" value="1"/>
</dbReference>
<dbReference type="EMBL" id="FXTN01000007">
    <property type="protein sequence ID" value="SMO79966.1"/>
    <property type="molecule type" value="Genomic_DNA"/>
</dbReference>
<proteinExistence type="predicted"/>
<dbReference type="AlphaFoldDB" id="A0A521E7P6"/>
<dbReference type="OrthoDB" id="1005072at2"/>
<dbReference type="Proteomes" id="UP000320300">
    <property type="component" value="Unassembled WGS sequence"/>
</dbReference>
<sequence length="430" mass="49374">MRLNEDFLHYIWQYRLLTSLDLYCTDGSRLEIIDPGIPNTHAGPDFSTARLRIGGQLWVGNVEIHLRASDWLQHQHQENSLYDTVILHAVYENDAEICRTNGSRIPVLLMKDLLPETMLQRYRALLEARNFFPCAAQIGQTGPSVIRNTMHTAAIQRLQQKSADLELLMTRNKYNWTETFHQLLIRNFGFKVNNVPFELLAAGLPATLLARHRNQPLQIEALLFGQAGFLEGDFKDSYPRQLQTEYAFLRKKYQLMPLDHAIWKFLRMHPQNFPVLRIAQLAGMLTGNSPAISDVLGAADLQSLIRLFAPTSVHPYWNDHFNFDKGCKAMKLKPGRKSIENLIINTVCVMMYHYGEYFCVPEFQQRAITFLKKMPAEQNAITRAYKKAGLILTSAWDSQAVLQLYKYSCLLRKCLNCDIGRDLIAVKAVN</sequence>
<protein>
    <recommendedName>
        <fullName evidence="3">DUF2851 domain-containing protein</fullName>
    </recommendedName>
</protein>
<evidence type="ECO:0008006" key="3">
    <source>
        <dbReference type="Google" id="ProtNLM"/>
    </source>
</evidence>
<reference evidence="1 2" key="1">
    <citation type="submission" date="2017-05" db="EMBL/GenBank/DDBJ databases">
        <authorList>
            <person name="Varghese N."/>
            <person name="Submissions S."/>
        </authorList>
    </citation>
    <scope>NUCLEOTIDE SEQUENCE [LARGE SCALE GENOMIC DNA]</scope>
    <source>
        <strain evidence="1 2">DSM 19036</strain>
    </source>
</reference>
<gene>
    <name evidence="1" type="ORF">SAMN06265348_107176</name>
</gene>
<evidence type="ECO:0000313" key="1">
    <source>
        <dbReference type="EMBL" id="SMO79966.1"/>
    </source>
</evidence>
<organism evidence="1 2">
    <name type="scientific">Pedobacter westerhofensis</name>
    <dbReference type="NCBI Taxonomy" id="425512"/>
    <lineage>
        <taxon>Bacteria</taxon>
        <taxon>Pseudomonadati</taxon>
        <taxon>Bacteroidota</taxon>
        <taxon>Sphingobacteriia</taxon>
        <taxon>Sphingobacteriales</taxon>
        <taxon>Sphingobacteriaceae</taxon>
        <taxon>Pedobacter</taxon>
    </lineage>
</organism>
<keyword evidence="2" id="KW-1185">Reference proteome</keyword>
<accession>A0A521E7P6</accession>
<name>A0A521E7P6_9SPHI</name>